<keyword evidence="3" id="KW-1185">Reference proteome</keyword>
<keyword evidence="1" id="KW-0472">Membrane</keyword>
<evidence type="ECO:0000256" key="1">
    <source>
        <dbReference type="SAM" id="Phobius"/>
    </source>
</evidence>
<dbReference type="Pfam" id="PF04890">
    <property type="entry name" value="DUF648"/>
    <property type="match status" value="1"/>
</dbReference>
<evidence type="ECO:0000313" key="2">
    <source>
        <dbReference type="EMBL" id="AEB41854.1"/>
    </source>
</evidence>
<protein>
    <submittedName>
        <fullName evidence="2">Uncharacterized protein</fullName>
    </submittedName>
</protein>
<name>A0AA34RDS9_CHLPE</name>
<dbReference type="RefSeq" id="WP_013712932.1">
    <property type="nucleotide sequence ID" value="NC_015408.1"/>
</dbReference>
<dbReference type="AlphaFoldDB" id="A0AA34RDS9"/>
<dbReference type="KEGG" id="cpm:G5S_0922"/>
<keyword evidence="1" id="KW-0812">Transmembrane</keyword>
<dbReference type="EMBL" id="CP002608">
    <property type="protein sequence ID" value="AEB41854.1"/>
    <property type="molecule type" value="Genomic_DNA"/>
</dbReference>
<gene>
    <name evidence="2" type="ordered locus">G5S_0922</name>
</gene>
<proteinExistence type="predicted"/>
<sequence>MKSYGFSEYYPKTRLERVSEALDSFLSLGEEKVVFLGRSPEGVRVCLSYYPKTSICVRILKILAFIFIPVLILAYIVRYLLHVCLGRFLKNAFFLDPYLPYQDKQLLLSKSYVVQEAITAAHPLFFRVPLECRRVSYSAEPKLAFDIDGNMLKLLYPKLHQEALEVAPLNFLFVPEEYRKISLSVSQAGELKLSYTLDLEKIAEEILFVFNLDHITSLDEIKENKEYPPTIIEALEAVLKLRQTSWKTSVTTFDKNYCQKLKELLMLYLNSLLIENVSEQPQTQALESTMQYYTYNYSCKDSKDLWKPTIWQVILGSNQKVVLSRLAQAGVIGSYIENKRGITAFWS</sequence>
<dbReference type="Proteomes" id="UP000008305">
    <property type="component" value="Chromosome"/>
</dbReference>
<keyword evidence="1" id="KW-1133">Transmembrane helix</keyword>
<reference evidence="2 3" key="1">
    <citation type="journal article" date="2011" name="J. Bacteriol.">
        <title>Genome sequence of the obligate intracellular animal pathogen Chlamydia pecorum E58.</title>
        <authorList>
            <person name="Mojica S."/>
            <person name="Huot Creasy H."/>
            <person name="Daugherty S."/>
            <person name="Read T.D."/>
            <person name="Kim T."/>
            <person name="Kaltenboeck B."/>
            <person name="Bavoil P."/>
            <person name="Myers G.S."/>
        </authorList>
    </citation>
    <scope>NUCLEOTIDE SEQUENCE [LARGE SCALE GENOMIC DNA]</scope>
    <source>
        <strain evidence="2 3">E58</strain>
    </source>
</reference>
<feature type="transmembrane region" description="Helical" evidence="1">
    <location>
        <begin position="62"/>
        <end position="81"/>
    </location>
</feature>
<dbReference type="InterPro" id="IPR006974">
    <property type="entry name" value="DUF648"/>
</dbReference>
<organism evidence="2 3">
    <name type="scientific">Chlamydia pecorum (strain ATCC VR-628 / DSM 29919 / E58)</name>
    <name type="common">Chlamydophila pecorum</name>
    <dbReference type="NCBI Taxonomy" id="331635"/>
    <lineage>
        <taxon>Bacteria</taxon>
        <taxon>Pseudomonadati</taxon>
        <taxon>Chlamydiota</taxon>
        <taxon>Chlamydiia</taxon>
        <taxon>Chlamydiales</taxon>
        <taxon>Chlamydiaceae</taxon>
        <taxon>Chlamydia/Chlamydophila group</taxon>
        <taxon>Chlamydia</taxon>
    </lineage>
</organism>
<accession>A0AA34RDS9</accession>
<evidence type="ECO:0000313" key="3">
    <source>
        <dbReference type="Proteomes" id="UP000008305"/>
    </source>
</evidence>